<dbReference type="Gene3D" id="2.140.10.10">
    <property type="entry name" value="Quinoprotein alcohol dehydrogenase-like superfamily"/>
    <property type="match status" value="1"/>
</dbReference>
<comment type="similarity">
    <text evidence="2">Belongs to the bacterial PQQ dehydrogenase family.</text>
</comment>
<feature type="chain" id="PRO_5042899049" description="Pyrrolo-quinoline quinone repeat domain-containing protein" evidence="4">
    <location>
        <begin position="27"/>
        <end position="538"/>
    </location>
</feature>
<reference evidence="6 7" key="1">
    <citation type="submission" date="2024-01" db="EMBL/GenBank/DDBJ databases">
        <title>The genomes of 5 underutilized Papilionoideae crops provide insights into root nodulation and disease resistanc.</title>
        <authorList>
            <person name="Jiang F."/>
        </authorList>
    </citation>
    <scope>NUCLEOTIDE SEQUENCE [LARGE SCALE GENOMIC DNA]</scope>
    <source>
        <strain evidence="6">LVBAO_FW01</strain>
        <tissue evidence="6">Leaves</tissue>
    </source>
</reference>
<feature type="signal peptide" evidence="4">
    <location>
        <begin position="1"/>
        <end position="26"/>
    </location>
</feature>
<dbReference type="SMART" id="SM00564">
    <property type="entry name" value="PQQ"/>
    <property type="match status" value="5"/>
</dbReference>
<evidence type="ECO:0000256" key="2">
    <source>
        <dbReference type="ARBA" id="ARBA00008156"/>
    </source>
</evidence>
<evidence type="ECO:0000256" key="3">
    <source>
        <dbReference type="ARBA" id="ARBA00023002"/>
    </source>
</evidence>
<dbReference type="PANTHER" id="PTHR32303">
    <property type="entry name" value="QUINOPROTEIN ALCOHOL DEHYDROGENASE (CYTOCHROME C)"/>
    <property type="match status" value="1"/>
</dbReference>
<dbReference type="InterPro" id="IPR011047">
    <property type="entry name" value="Quinoprotein_ADH-like_sf"/>
</dbReference>
<dbReference type="InterPro" id="IPR018391">
    <property type="entry name" value="PQQ_b-propeller_rpt"/>
</dbReference>
<feature type="domain" description="Pyrrolo-quinoline quinone repeat" evidence="5">
    <location>
        <begin position="70"/>
        <end position="314"/>
    </location>
</feature>
<organism evidence="6 7">
    <name type="scientific">Canavalia gladiata</name>
    <name type="common">Sword bean</name>
    <name type="synonym">Dolichos gladiatus</name>
    <dbReference type="NCBI Taxonomy" id="3824"/>
    <lineage>
        <taxon>Eukaryota</taxon>
        <taxon>Viridiplantae</taxon>
        <taxon>Streptophyta</taxon>
        <taxon>Embryophyta</taxon>
        <taxon>Tracheophyta</taxon>
        <taxon>Spermatophyta</taxon>
        <taxon>Magnoliopsida</taxon>
        <taxon>eudicotyledons</taxon>
        <taxon>Gunneridae</taxon>
        <taxon>Pentapetalae</taxon>
        <taxon>rosids</taxon>
        <taxon>fabids</taxon>
        <taxon>Fabales</taxon>
        <taxon>Fabaceae</taxon>
        <taxon>Papilionoideae</taxon>
        <taxon>50 kb inversion clade</taxon>
        <taxon>NPAAA clade</taxon>
        <taxon>indigoferoid/millettioid clade</taxon>
        <taxon>Phaseoleae</taxon>
        <taxon>Canavalia</taxon>
    </lineage>
</organism>
<dbReference type="EMBL" id="JAYMYQ010000004">
    <property type="protein sequence ID" value="KAK7340514.1"/>
    <property type="molecule type" value="Genomic_DNA"/>
</dbReference>
<dbReference type="Pfam" id="PF13360">
    <property type="entry name" value="PQQ_2"/>
    <property type="match status" value="2"/>
</dbReference>
<comment type="caution">
    <text evidence="6">The sequence shown here is derived from an EMBL/GenBank/DDBJ whole genome shotgun (WGS) entry which is preliminary data.</text>
</comment>
<protein>
    <recommendedName>
        <fullName evidence="5">Pyrrolo-quinoline quinone repeat domain-containing protein</fullName>
    </recommendedName>
</protein>
<dbReference type="Proteomes" id="UP001367508">
    <property type="component" value="Unassembled WGS sequence"/>
</dbReference>
<proteinExistence type="inferred from homology"/>
<accession>A0AAN9LQZ4</accession>
<name>A0AAN9LQZ4_CANGL</name>
<dbReference type="PANTHER" id="PTHR32303:SF10">
    <property type="entry name" value="OUTER MEMBRANE PROTEIN ASSEMBLY FACTOR BAMB"/>
    <property type="match status" value="1"/>
</dbReference>
<keyword evidence="3" id="KW-0560">Oxidoreductase</keyword>
<evidence type="ECO:0000313" key="6">
    <source>
        <dbReference type="EMBL" id="KAK7340514.1"/>
    </source>
</evidence>
<keyword evidence="7" id="KW-1185">Reference proteome</keyword>
<dbReference type="SUPFAM" id="SSF50998">
    <property type="entry name" value="Quinoprotein alcohol dehydrogenase-like"/>
    <property type="match status" value="1"/>
</dbReference>
<dbReference type="AlphaFoldDB" id="A0AAN9LQZ4"/>
<evidence type="ECO:0000259" key="5">
    <source>
        <dbReference type="Pfam" id="PF13360"/>
    </source>
</evidence>
<sequence length="538" mass="59239">MPHPKYNMRLILCSLFFCVHARVVFAANSDGHRQESQDWLNHGGDIFNRRYAEKEYKISPETASKLHLKWKFYAGNDISATPTIYDGTLYFPSWNGNIYAVKEADGSLVWKQNLTKLTGLKGTGLVRNVNWTVSRSTPTVAGDLLITNLYGPAMVIAFKIKTGELVWNTTLDYHPSALITMSGTYLNRGYYIGVSSLEELATIKECCTFRGSFVKLDVRSGGILWKTYMLPDNNNKMGEYAGAAVWGSSPSIDVNRNHVYIGTGNLYSAPLHIRQCRERQNNRTRPTEPDECIEPENHSNSILALDLDSGKIKWYHQFGGYDIWFFACRYASTPNCPPLGIVQDADFGEAPMMLTIYIKGTKKDIVVAVQKSGYAWALDRDNGNVVWFTKAGPGGLAGGGSWGAATDKRRVYTNIVNSEAQNFTLAPSNKITTGGGWVAMDATNGKVLWSTANPRNKTNGPVSVANDVIFAGSTDTLGFIYALDAKSGKILWSYETGASLYGGVSISNGCIYVGHGYNVSLGVLLQYTRGDSLFAFCV</sequence>
<evidence type="ECO:0000256" key="4">
    <source>
        <dbReference type="SAM" id="SignalP"/>
    </source>
</evidence>
<dbReference type="GO" id="GO:0016491">
    <property type="term" value="F:oxidoreductase activity"/>
    <property type="evidence" value="ECO:0007669"/>
    <property type="project" value="UniProtKB-KW"/>
</dbReference>
<keyword evidence="4" id="KW-0732">Signal</keyword>
<feature type="domain" description="Pyrrolo-quinoline quinone repeat" evidence="5">
    <location>
        <begin position="436"/>
        <end position="513"/>
    </location>
</feature>
<dbReference type="InterPro" id="IPR002372">
    <property type="entry name" value="PQQ_rpt_dom"/>
</dbReference>
<comment type="cofactor">
    <cofactor evidence="1">
        <name>pyrroloquinoline quinone</name>
        <dbReference type="ChEBI" id="CHEBI:58442"/>
    </cofactor>
</comment>
<evidence type="ECO:0000256" key="1">
    <source>
        <dbReference type="ARBA" id="ARBA00001931"/>
    </source>
</evidence>
<evidence type="ECO:0000313" key="7">
    <source>
        <dbReference type="Proteomes" id="UP001367508"/>
    </source>
</evidence>
<gene>
    <name evidence="6" type="ORF">VNO77_21220</name>
</gene>